<sequence>MTLLVILLVVVAGVYLWSAMTTCSLTGFAPAATVVSQVTGPGAHADFAAALGAVPGVRVLERADDAVLVSAMPVPGSLQRGLGLFAVARRTEDDGVVLLGRGRLPVAPGLEAALRQLERDVRMRVFEDPRSGGDR</sequence>
<gene>
    <name evidence="1" type="ORF">H4696_008770</name>
</gene>
<proteinExistence type="predicted"/>
<evidence type="ECO:0000313" key="2">
    <source>
        <dbReference type="Proteomes" id="UP000631670"/>
    </source>
</evidence>
<keyword evidence="2" id="KW-1185">Reference proteome</keyword>
<organism evidence="1 2">
    <name type="scientific">Amycolatopsis lexingtonensis</name>
    <dbReference type="NCBI Taxonomy" id="218822"/>
    <lineage>
        <taxon>Bacteria</taxon>
        <taxon>Bacillati</taxon>
        <taxon>Actinomycetota</taxon>
        <taxon>Actinomycetes</taxon>
        <taxon>Pseudonocardiales</taxon>
        <taxon>Pseudonocardiaceae</taxon>
        <taxon>Amycolatopsis</taxon>
    </lineage>
</organism>
<name>A0ABR9IES3_9PSEU</name>
<evidence type="ECO:0000313" key="1">
    <source>
        <dbReference type="EMBL" id="MBE1501670.1"/>
    </source>
</evidence>
<dbReference type="EMBL" id="JADBEG010000001">
    <property type="protein sequence ID" value="MBE1501670.1"/>
    <property type="molecule type" value="Genomic_DNA"/>
</dbReference>
<accession>A0ABR9IES3</accession>
<comment type="caution">
    <text evidence="1">The sequence shown here is derived from an EMBL/GenBank/DDBJ whole genome shotgun (WGS) entry which is preliminary data.</text>
</comment>
<protein>
    <submittedName>
        <fullName evidence="1">Uncharacterized protein</fullName>
    </submittedName>
</protein>
<reference evidence="1 2" key="1">
    <citation type="submission" date="2020-10" db="EMBL/GenBank/DDBJ databases">
        <title>Sequencing the genomes of 1000 actinobacteria strains.</title>
        <authorList>
            <person name="Klenk H.-P."/>
        </authorList>
    </citation>
    <scope>NUCLEOTIDE SEQUENCE [LARGE SCALE GENOMIC DNA]</scope>
    <source>
        <strain evidence="1 2">DSM 44653</strain>
    </source>
</reference>
<dbReference type="Proteomes" id="UP000631670">
    <property type="component" value="Unassembled WGS sequence"/>
</dbReference>
<dbReference type="RefSeq" id="WP_086858458.1">
    <property type="nucleotide sequence ID" value="NZ_JADBEG010000001.1"/>
</dbReference>